<organism evidence="3 4">
    <name type="scientific">Tritrichomonas foetus</name>
    <dbReference type="NCBI Taxonomy" id="1144522"/>
    <lineage>
        <taxon>Eukaryota</taxon>
        <taxon>Metamonada</taxon>
        <taxon>Parabasalia</taxon>
        <taxon>Tritrichomonadida</taxon>
        <taxon>Tritrichomonadidae</taxon>
        <taxon>Tritrichomonas</taxon>
    </lineage>
</organism>
<dbReference type="GO" id="GO:0017119">
    <property type="term" value="C:Golgi transport complex"/>
    <property type="evidence" value="ECO:0007669"/>
    <property type="project" value="InterPro"/>
</dbReference>
<feature type="coiled-coil region" evidence="1">
    <location>
        <begin position="36"/>
        <end position="95"/>
    </location>
</feature>
<keyword evidence="4" id="KW-1185">Reference proteome</keyword>
<evidence type="ECO:0000313" key="3">
    <source>
        <dbReference type="EMBL" id="OHT12560.1"/>
    </source>
</evidence>
<feature type="domain" description="Conserved oligomeric Golgi complex subunit 5 N-terminal" evidence="2">
    <location>
        <begin position="21"/>
        <end position="139"/>
    </location>
</feature>
<comment type="caution">
    <text evidence="3">The sequence shown here is derived from an EMBL/GenBank/DDBJ whole genome shotgun (WGS) entry which is preliminary data.</text>
</comment>
<proteinExistence type="predicted"/>
<name>A0A1J4KNQ8_9EUKA</name>
<dbReference type="OrthoDB" id="10499688at2759"/>
<evidence type="ECO:0000256" key="1">
    <source>
        <dbReference type="SAM" id="Coils"/>
    </source>
</evidence>
<dbReference type="AlphaFoldDB" id="A0A1J4KNQ8"/>
<dbReference type="PANTHER" id="PTHR13228">
    <property type="entry name" value="CONSERVED OLIGOMERIC GOLGI COMPLEX COMPONENT 5"/>
    <property type="match status" value="1"/>
</dbReference>
<dbReference type="Proteomes" id="UP000179807">
    <property type="component" value="Unassembled WGS sequence"/>
</dbReference>
<dbReference type="EMBL" id="MLAK01000560">
    <property type="protein sequence ID" value="OHT12560.1"/>
    <property type="molecule type" value="Genomic_DNA"/>
</dbReference>
<evidence type="ECO:0000259" key="2">
    <source>
        <dbReference type="Pfam" id="PF10392"/>
    </source>
</evidence>
<dbReference type="Pfam" id="PF10392">
    <property type="entry name" value="COG5_N"/>
    <property type="match status" value="1"/>
</dbReference>
<dbReference type="InterPro" id="IPR049176">
    <property type="entry name" value="COG5_N"/>
</dbReference>
<sequence>MEESIKKLENGEISSSVFVTKTFNQQITSPDASPDKSNAQVALDLLNKRQRELERDLRSAVCANSDELLQNATDVKFLRDNVTNLKCQVTRAKRETEAVAATLLDPFQSIQTAAMQLNSMYSTCRELRTLLAFLGHAKQAKPNFIYSKIDRLSNDIRGLCEMYKIAKSNELNKIVVFQRFWAKIKPNCDKMINVAEKQFSDSIETQNLDSATNAAVVFICLGNIHEVAIKYYSKYSSLLNSNRFDKSSADTIFTMLQNDFQNVSITANKISIIYQSIQNAIIKYGEPDLVNNFNIDEINPNKAVTDYSITLKKILTKVSSQHSNIGNEIVTKIPNIRKEILLSTQKLPSSMDQNSAFSTIASVFSSFQESFVKETSDEIRRLFFNSFLTASGDAKAVSLNCEAIQNRLQRFDRDLLMKFKDPVVNLAHHFVKMKNAPKESLRRSAMNSQNIVAENLTTLAMKLFSDDVGAQVSRILT</sequence>
<protein>
    <recommendedName>
        <fullName evidence="2">Conserved oligomeric Golgi complex subunit 5 N-terminal domain-containing protein</fullName>
    </recommendedName>
</protein>
<reference evidence="3" key="1">
    <citation type="submission" date="2016-10" db="EMBL/GenBank/DDBJ databases">
        <authorList>
            <person name="Benchimol M."/>
            <person name="Almeida L.G."/>
            <person name="Vasconcelos A.T."/>
            <person name="Perreira-Neves A."/>
            <person name="Rosa I.A."/>
            <person name="Tasca T."/>
            <person name="Bogo M.R."/>
            <person name="de Souza W."/>
        </authorList>
    </citation>
    <scope>NUCLEOTIDE SEQUENCE [LARGE SCALE GENOMIC DNA]</scope>
    <source>
        <strain evidence="3">K</strain>
    </source>
</reference>
<dbReference type="InterPro" id="IPR019465">
    <property type="entry name" value="Cog5"/>
</dbReference>
<dbReference type="GeneID" id="94826079"/>
<dbReference type="VEuPathDB" id="TrichDB:TRFO_03561"/>
<dbReference type="PANTHER" id="PTHR13228:SF3">
    <property type="entry name" value="CONSERVED OLIGOMERIC GOLGI COMPLEX SUBUNIT 5"/>
    <property type="match status" value="1"/>
</dbReference>
<keyword evidence="1" id="KW-0175">Coiled coil</keyword>
<evidence type="ECO:0000313" key="4">
    <source>
        <dbReference type="Proteomes" id="UP000179807"/>
    </source>
</evidence>
<accession>A0A1J4KNQ8</accession>
<dbReference type="RefSeq" id="XP_068365696.1">
    <property type="nucleotide sequence ID" value="XM_068491375.1"/>
</dbReference>
<dbReference type="GO" id="GO:0006891">
    <property type="term" value="P:intra-Golgi vesicle-mediated transport"/>
    <property type="evidence" value="ECO:0007669"/>
    <property type="project" value="InterPro"/>
</dbReference>
<gene>
    <name evidence="3" type="ORF">TRFO_03561</name>
</gene>